<feature type="region of interest" description="Disordered" evidence="1">
    <location>
        <begin position="270"/>
        <end position="312"/>
    </location>
</feature>
<feature type="chain" id="PRO_5021012750" description="Extracellular membrane protein CFEM domain-containing protein" evidence="2">
    <location>
        <begin position="22"/>
        <end position="372"/>
    </location>
</feature>
<feature type="signal peptide" evidence="2">
    <location>
        <begin position="1"/>
        <end position="21"/>
    </location>
</feature>
<name>A0A4V1IUS2_9FUNG</name>
<evidence type="ECO:0000313" key="4">
    <source>
        <dbReference type="Proteomes" id="UP000274922"/>
    </source>
</evidence>
<accession>A0A4V1IUS2</accession>
<feature type="compositionally biased region" description="Polar residues" evidence="1">
    <location>
        <begin position="193"/>
        <end position="210"/>
    </location>
</feature>
<feature type="compositionally biased region" description="Low complexity" evidence="1">
    <location>
        <begin position="331"/>
        <end position="347"/>
    </location>
</feature>
<keyword evidence="4" id="KW-1185">Reference proteome</keyword>
<sequence>MVSALLSGLALGAAAVSAVHAQAVDQYNGGCPRELLPIFNRCLEDFGINDTTPTVETICMQSPPPNLSYDSCRCQLFTRMNICYTNSCPDSPMHGTYMSVEQQACAVPGVTPLDRGTASAEAAASTASASATSATDAASSTAASVSTDAANAASTATDAVTNAVSTATDAVTNAVSTATNAVTNAANSASSAIATPTNRNTNNSETQPKSSASALAGQAVLPALLTLAGVAALLLNSVGRATARVWVRRPAKDARAGPSLRRARRSEFLRRLRLGGSPPPAVKPTAAAAAAKDERQKAQRRADAAGTRVPSRFSPAAADAAAAAAAAADADADADANANANADAAADPCRGTSRVGHDHLVRREIGHWSARR</sequence>
<proteinExistence type="predicted"/>
<dbReference type="Proteomes" id="UP000274922">
    <property type="component" value="Unassembled WGS sequence"/>
</dbReference>
<feature type="region of interest" description="Disordered" evidence="1">
    <location>
        <begin position="187"/>
        <end position="210"/>
    </location>
</feature>
<evidence type="ECO:0008006" key="5">
    <source>
        <dbReference type="Google" id="ProtNLM"/>
    </source>
</evidence>
<reference evidence="4" key="1">
    <citation type="journal article" date="2018" name="Nat. Microbiol.">
        <title>Leveraging single-cell genomics to expand the fungal tree of life.</title>
        <authorList>
            <person name="Ahrendt S.R."/>
            <person name="Quandt C.A."/>
            <person name="Ciobanu D."/>
            <person name="Clum A."/>
            <person name="Salamov A."/>
            <person name="Andreopoulos B."/>
            <person name="Cheng J.F."/>
            <person name="Woyke T."/>
            <person name="Pelin A."/>
            <person name="Henrissat B."/>
            <person name="Reynolds N.K."/>
            <person name="Benny G.L."/>
            <person name="Smith M.E."/>
            <person name="James T.Y."/>
            <person name="Grigoriev I.V."/>
        </authorList>
    </citation>
    <scope>NUCLEOTIDE SEQUENCE [LARGE SCALE GENOMIC DNA]</scope>
    <source>
        <strain evidence="4">ATCC 52028</strain>
    </source>
</reference>
<evidence type="ECO:0000256" key="1">
    <source>
        <dbReference type="SAM" id="MobiDB-lite"/>
    </source>
</evidence>
<dbReference type="AlphaFoldDB" id="A0A4V1IUS2"/>
<dbReference type="EMBL" id="ML014168">
    <property type="protein sequence ID" value="RKP01549.1"/>
    <property type="molecule type" value="Genomic_DNA"/>
</dbReference>
<evidence type="ECO:0000313" key="3">
    <source>
        <dbReference type="EMBL" id="RKP01549.1"/>
    </source>
</evidence>
<keyword evidence="2" id="KW-0732">Signal</keyword>
<gene>
    <name evidence="3" type="ORF">CXG81DRAFT_18659</name>
</gene>
<protein>
    <recommendedName>
        <fullName evidence="5">Extracellular membrane protein CFEM domain-containing protein</fullName>
    </recommendedName>
</protein>
<evidence type="ECO:0000256" key="2">
    <source>
        <dbReference type="SAM" id="SignalP"/>
    </source>
</evidence>
<feature type="compositionally biased region" description="Basic and acidic residues" evidence="1">
    <location>
        <begin position="291"/>
        <end position="303"/>
    </location>
</feature>
<organism evidence="3 4">
    <name type="scientific">Caulochytrium protostelioides</name>
    <dbReference type="NCBI Taxonomy" id="1555241"/>
    <lineage>
        <taxon>Eukaryota</taxon>
        <taxon>Fungi</taxon>
        <taxon>Fungi incertae sedis</taxon>
        <taxon>Chytridiomycota</taxon>
        <taxon>Chytridiomycota incertae sedis</taxon>
        <taxon>Chytridiomycetes</taxon>
        <taxon>Caulochytriales</taxon>
        <taxon>Caulochytriaceae</taxon>
        <taxon>Caulochytrium</taxon>
    </lineage>
</organism>
<feature type="region of interest" description="Disordered" evidence="1">
    <location>
        <begin position="331"/>
        <end position="354"/>
    </location>
</feature>